<accession>A0A3S5FDQ5</accession>
<sequence>MHELHQITTAQKEFPDRLVLQPPTISRTLLVQALLTCSSFDEQTNLLFRSMSVTSSDLLARAVFVQNLTTCMRRSWPDIDFVVHGSHANGLICRTSDLDLLMVPGDIRMLPQPLGGDSGYAKQAHHLRVLRSFMRSADPLARLQSNLLQSRFNLLHISVVPMLGIPADICFPIQPIELLQRVSSLYDRLNTVYAPRIPVIMLIIKHLARLAGLIQSGPSQYFTSFKLYALLLHYLQVNGFAPALNHLMAEEELPPPLSSSCPLSRRQEISWPEQSVWPDSTAALLTDFFCYLVGLKPTLVTLCLASGRLLPRQAAQNNRFLDVPNPFKLGWNILHGIGRSEWSSFLSWIQRLQPFLNRAEHLAHGEVSIEGASSVAGIHSNKLAMAHLVRSKMESPIWGIPAMESIQLRSNCIKEHENKLIF</sequence>
<name>A0A3S5FDQ5_9PLAT</name>
<dbReference type="Gene3D" id="3.30.460.10">
    <property type="entry name" value="Beta Polymerase, domain 2"/>
    <property type="match status" value="1"/>
</dbReference>
<comment type="caution">
    <text evidence="2">The sequence shown here is derived from an EMBL/GenBank/DDBJ whole genome shotgun (WGS) entry which is preliminary data.</text>
</comment>
<dbReference type="GO" id="GO:0031123">
    <property type="term" value="P:RNA 3'-end processing"/>
    <property type="evidence" value="ECO:0007669"/>
    <property type="project" value="TreeGrafter"/>
</dbReference>
<dbReference type="GO" id="GO:0016779">
    <property type="term" value="F:nucleotidyltransferase activity"/>
    <property type="evidence" value="ECO:0007669"/>
    <property type="project" value="TreeGrafter"/>
</dbReference>
<dbReference type="AlphaFoldDB" id="A0A3S5FDQ5"/>
<evidence type="ECO:0000313" key="2">
    <source>
        <dbReference type="EMBL" id="VEL20324.1"/>
    </source>
</evidence>
<dbReference type="InterPro" id="IPR054708">
    <property type="entry name" value="MTPAP-like_central"/>
</dbReference>
<dbReference type="PANTHER" id="PTHR12271">
    <property type="entry name" value="POLY A POLYMERASE CID PAP -RELATED"/>
    <property type="match status" value="1"/>
</dbReference>
<proteinExistence type="predicted"/>
<dbReference type="PANTHER" id="PTHR12271:SF40">
    <property type="entry name" value="POLY(A) RNA POLYMERASE GLD2"/>
    <property type="match status" value="1"/>
</dbReference>
<evidence type="ECO:0000259" key="1">
    <source>
        <dbReference type="Pfam" id="PF22600"/>
    </source>
</evidence>
<dbReference type="Gene3D" id="1.10.1410.10">
    <property type="match status" value="1"/>
</dbReference>
<reference evidence="2" key="1">
    <citation type="submission" date="2018-11" db="EMBL/GenBank/DDBJ databases">
        <authorList>
            <consortium name="Pathogen Informatics"/>
        </authorList>
    </citation>
    <scope>NUCLEOTIDE SEQUENCE</scope>
</reference>
<dbReference type="SUPFAM" id="SSF81631">
    <property type="entry name" value="PAP/OAS1 substrate-binding domain"/>
    <property type="match status" value="1"/>
</dbReference>
<evidence type="ECO:0000313" key="3">
    <source>
        <dbReference type="Proteomes" id="UP000784294"/>
    </source>
</evidence>
<dbReference type="InterPro" id="IPR043519">
    <property type="entry name" value="NT_sf"/>
</dbReference>
<dbReference type="Pfam" id="PF22600">
    <property type="entry name" value="MTPAP-like_central"/>
    <property type="match status" value="1"/>
</dbReference>
<dbReference type="EMBL" id="CAAALY010045932">
    <property type="protein sequence ID" value="VEL20324.1"/>
    <property type="molecule type" value="Genomic_DNA"/>
</dbReference>
<feature type="domain" description="Poly(A) RNA polymerase mitochondrial-like central palm" evidence="1">
    <location>
        <begin position="41"/>
        <end position="136"/>
    </location>
</feature>
<dbReference type="Proteomes" id="UP000784294">
    <property type="component" value="Unassembled WGS sequence"/>
</dbReference>
<organism evidence="2 3">
    <name type="scientific">Protopolystoma xenopodis</name>
    <dbReference type="NCBI Taxonomy" id="117903"/>
    <lineage>
        <taxon>Eukaryota</taxon>
        <taxon>Metazoa</taxon>
        <taxon>Spiralia</taxon>
        <taxon>Lophotrochozoa</taxon>
        <taxon>Platyhelminthes</taxon>
        <taxon>Monogenea</taxon>
        <taxon>Polyopisthocotylea</taxon>
        <taxon>Polystomatidea</taxon>
        <taxon>Polystomatidae</taxon>
        <taxon>Protopolystoma</taxon>
    </lineage>
</organism>
<protein>
    <recommendedName>
        <fullName evidence="1">Poly(A) RNA polymerase mitochondrial-like central palm domain-containing protein</fullName>
    </recommendedName>
</protein>
<keyword evidence="3" id="KW-1185">Reference proteome</keyword>
<gene>
    <name evidence="2" type="ORF">PXEA_LOCUS13764</name>
</gene>
<dbReference type="SUPFAM" id="SSF81301">
    <property type="entry name" value="Nucleotidyltransferase"/>
    <property type="match status" value="1"/>
</dbReference>